<dbReference type="Pfam" id="PF00248">
    <property type="entry name" value="Aldo_ket_red"/>
    <property type="match status" value="1"/>
</dbReference>
<keyword evidence="1" id="KW-0560">Oxidoreductase</keyword>
<dbReference type="GO" id="GO:0005737">
    <property type="term" value="C:cytoplasm"/>
    <property type="evidence" value="ECO:0007669"/>
    <property type="project" value="TreeGrafter"/>
</dbReference>
<dbReference type="InterPro" id="IPR036812">
    <property type="entry name" value="NAD(P)_OxRdtase_dom_sf"/>
</dbReference>
<dbReference type="Proteomes" id="UP000326950">
    <property type="component" value="Unassembled WGS sequence"/>
</dbReference>
<evidence type="ECO:0000256" key="1">
    <source>
        <dbReference type="ARBA" id="ARBA00023002"/>
    </source>
</evidence>
<evidence type="ECO:0000259" key="2">
    <source>
        <dbReference type="Pfam" id="PF00248"/>
    </source>
</evidence>
<organism evidence="3 4">
    <name type="scientific">Aspergillus tamarii</name>
    <dbReference type="NCBI Taxonomy" id="41984"/>
    <lineage>
        <taxon>Eukaryota</taxon>
        <taxon>Fungi</taxon>
        <taxon>Dikarya</taxon>
        <taxon>Ascomycota</taxon>
        <taxon>Pezizomycotina</taxon>
        <taxon>Eurotiomycetes</taxon>
        <taxon>Eurotiomycetidae</taxon>
        <taxon>Eurotiales</taxon>
        <taxon>Aspergillaceae</taxon>
        <taxon>Aspergillus</taxon>
        <taxon>Aspergillus subgen. Circumdati</taxon>
    </lineage>
</organism>
<dbReference type="PANTHER" id="PTHR43625:SF78">
    <property type="entry name" value="PYRIDOXAL REDUCTASE-RELATED"/>
    <property type="match status" value="1"/>
</dbReference>
<evidence type="ECO:0000313" key="4">
    <source>
        <dbReference type="Proteomes" id="UP000326950"/>
    </source>
</evidence>
<dbReference type="OrthoDB" id="37537at2759"/>
<gene>
    <name evidence="3" type="ORF">BDV40DRAFT_289524</name>
</gene>
<name>A0A5N6URR5_ASPTM</name>
<proteinExistence type="predicted"/>
<keyword evidence="4" id="KW-1185">Reference proteome</keyword>
<dbReference type="EMBL" id="ML738646">
    <property type="protein sequence ID" value="KAE8161160.1"/>
    <property type="molecule type" value="Genomic_DNA"/>
</dbReference>
<feature type="domain" description="NADP-dependent oxidoreductase" evidence="2">
    <location>
        <begin position="10"/>
        <end position="124"/>
    </location>
</feature>
<reference evidence="3 4" key="1">
    <citation type="submission" date="2019-04" db="EMBL/GenBank/DDBJ databases">
        <title>Friends and foes A comparative genomics study of 23 Aspergillus species from section Flavi.</title>
        <authorList>
            <consortium name="DOE Joint Genome Institute"/>
            <person name="Kjaerbolling I."/>
            <person name="Vesth T."/>
            <person name="Frisvad J.C."/>
            <person name="Nybo J.L."/>
            <person name="Theobald S."/>
            <person name="Kildgaard S."/>
            <person name="Isbrandt T."/>
            <person name="Kuo A."/>
            <person name="Sato A."/>
            <person name="Lyhne E.K."/>
            <person name="Kogle M.E."/>
            <person name="Wiebenga A."/>
            <person name="Kun R.S."/>
            <person name="Lubbers R.J."/>
            <person name="Makela M.R."/>
            <person name="Barry K."/>
            <person name="Chovatia M."/>
            <person name="Clum A."/>
            <person name="Daum C."/>
            <person name="Haridas S."/>
            <person name="He G."/>
            <person name="LaButti K."/>
            <person name="Lipzen A."/>
            <person name="Mondo S."/>
            <person name="Riley R."/>
            <person name="Salamov A."/>
            <person name="Simmons B.A."/>
            <person name="Magnuson J.K."/>
            <person name="Henrissat B."/>
            <person name="Mortensen U.H."/>
            <person name="Larsen T.O."/>
            <person name="Devries R.P."/>
            <person name="Grigoriev I.V."/>
            <person name="Machida M."/>
            <person name="Baker S.E."/>
            <person name="Andersen M.R."/>
        </authorList>
    </citation>
    <scope>NUCLEOTIDE SEQUENCE [LARGE SCALE GENOMIC DNA]</scope>
    <source>
        <strain evidence="3 4">CBS 117626</strain>
    </source>
</reference>
<protein>
    <submittedName>
        <fullName evidence="3">NADP-dependent oxidoreductase domain-containing protein</fullName>
    </submittedName>
</protein>
<dbReference type="AlphaFoldDB" id="A0A5N6URR5"/>
<dbReference type="InterPro" id="IPR023210">
    <property type="entry name" value="NADP_OxRdtase_dom"/>
</dbReference>
<dbReference type="PANTHER" id="PTHR43625">
    <property type="entry name" value="AFLATOXIN B1 ALDEHYDE REDUCTASE"/>
    <property type="match status" value="1"/>
</dbReference>
<dbReference type="Gene3D" id="3.20.20.100">
    <property type="entry name" value="NADP-dependent oxidoreductase domain"/>
    <property type="match status" value="1"/>
</dbReference>
<accession>A0A5N6URR5</accession>
<dbReference type="GO" id="GO:0016491">
    <property type="term" value="F:oxidoreductase activity"/>
    <property type="evidence" value="ECO:0007669"/>
    <property type="project" value="UniProtKB-KW"/>
</dbReference>
<dbReference type="InterPro" id="IPR050791">
    <property type="entry name" value="Aldo-Keto_reductase"/>
</dbReference>
<sequence length="237" mass="26509">MPEIAGKEVGPIGLEQALEAMRAAIHNGSSCWNGAKFYGSHDYNTLVLLERYLAKYPDDADKIVLNIKDGLKPETHQVDTSSENTRRSLNNCIAQLKCPKQKIDIFEFNHRDPAVPMDVAFDLIDRNCAHTKMVVVEAELFLFSTDILENSIAAAAYTQYKILVIAYSPIGRGILTGQFKKFHNLSKNLLLFSFNFPRFQKISLSAITDEEMAEIDAILVTFTPAGGRYAEFIPTNT</sequence>
<evidence type="ECO:0000313" key="3">
    <source>
        <dbReference type="EMBL" id="KAE8161160.1"/>
    </source>
</evidence>
<dbReference type="SUPFAM" id="SSF51430">
    <property type="entry name" value="NAD(P)-linked oxidoreductase"/>
    <property type="match status" value="1"/>
</dbReference>